<proteinExistence type="predicted"/>
<feature type="domain" description="Phosphotyrosine protein phosphatase I" evidence="4">
    <location>
        <begin position="1"/>
        <end position="125"/>
    </location>
</feature>
<organism evidence="5 6">
    <name type="scientific">Paucilactobacillus oligofermentans DSM 15707 = LMG 22743</name>
    <dbReference type="NCBI Taxonomy" id="1423778"/>
    <lineage>
        <taxon>Bacteria</taxon>
        <taxon>Bacillati</taxon>
        <taxon>Bacillota</taxon>
        <taxon>Bacilli</taxon>
        <taxon>Lactobacillales</taxon>
        <taxon>Lactobacillaceae</taxon>
        <taxon>Paucilactobacillus</taxon>
    </lineage>
</organism>
<dbReference type="InterPro" id="IPR036196">
    <property type="entry name" value="Ptyr_pPase_sf"/>
</dbReference>
<dbReference type="AlphaFoldDB" id="A0A0R1RYC2"/>
<keyword evidence="6" id="KW-1185">Reference proteome</keyword>
<protein>
    <recommendedName>
        <fullName evidence="1">protein-tyrosine-phosphatase</fullName>
        <ecNumber evidence="1">3.1.3.48</ecNumber>
    </recommendedName>
</protein>
<evidence type="ECO:0000256" key="3">
    <source>
        <dbReference type="SAM" id="MobiDB-lite"/>
    </source>
</evidence>
<accession>A0A0R1RYC2</accession>
<evidence type="ECO:0000313" key="6">
    <source>
        <dbReference type="Proteomes" id="UP000051697"/>
    </source>
</evidence>
<dbReference type="GO" id="GO:0004725">
    <property type="term" value="F:protein tyrosine phosphatase activity"/>
    <property type="evidence" value="ECO:0007669"/>
    <property type="project" value="UniProtKB-EC"/>
</dbReference>
<evidence type="ECO:0000256" key="2">
    <source>
        <dbReference type="ARBA" id="ARBA00051722"/>
    </source>
</evidence>
<dbReference type="InterPro" id="IPR050438">
    <property type="entry name" value="LMW_PTPase"/>
</dbReference>
<dbReference type="PANTHER" id="PTHR11717">
    <property type="entry name" value="LOW MOLECULAR WEIGHT PROTEIN TYROSINE PHOSPHATASE"/>
    <property type="match status" value="1"/>
</dbReference>
<reference evidence="5 6" key="1">
    <citation type="journal article" date="2015" name="Genome Announc.">
        <title>Expanding the biotechnology potential of lactobacilli through comparative genomics of 213 strains and associated genera.</title>
        <authorList>
            <person name="Sun Z."/>
            <person name="Harris H.M."/>
            <person name="McCann A."/>
            <person name="Guo C."/>
            <person name="Argimon S."/>
            <person name="Zhang W."/>
            <person name="Yang X."/>
            <person name="Jeffery I.B."/>
            <person name="Cooney J.C."/>
            <person name="Kagawa T.F."/>
            <person name="Liu W."/>
            <person name="Song Y."/>
            <person name="Salvetti E."/>
            <person name="Wrobel A."/>
            <person name="Rasinkangas P."/>
            <person name="Parkhill J."/>
            <person name="Rea M.C."/>
            <person name="O'Sullivan O."/>
            <person name="Ritari J."/>
            <person name="Douillard F.P."/>
            <person name="Paul Ross R."/>
            <person name="Yang R."/>
            <person name="Briner A.E."/>
            <person name="Felis G.E."/>
            <person name="de Vos W.M."/>
            <person name="Barrangou R."/>
            <person name="Klaenhammer T.R."/>
            <person name="Caufield P.W."/>
            <person name="Cui Y."/>
            <person name="Zhang H."/>
            <person name="O'Toole P.W."/>
        </authorList>
    </citation>
    <scope>NUCLEOTIDE SEQUENCE [LARGE SCALE GENOMIC DNA]</scope>
    <source>
        <strain evidence="5 6">DSM 15707</strain>
    </source>
</reference>
<dbReference type="SUPFAM" id="SSF52788">
    <property type="entry name" value="Phosphotyrosine protein phosphatases I"/>
    <property type="match status" value="1"/>
</dbReference>
<evidence type="ECO:0000259" key="4">
    <source>
        <dbReference type="SMART" id="SM00226"/>
    </source>
</evidence>
<dbReference type="PANTHER" id="PTHR11717:SF7">
    <property type="entry name" value="LOW MOLECULAR WEIGHT PHOSPHOTYROSINE PROTEIN PHOSPHATASE"/>
    <property type="match status" value="1"/>
</dbReference>
<feature type="region of interest" description="Disordered" evidence="3">
    <location>
        <begin position="1"/>
        <end position="32"/>
    </location>
</feature>
<dbReference type="PATRIC" id="fig|1423778.4.peg.52"/>
<sequence>MVTDAGLSSEFHLDSAGTSSEETGNPPHPGTREILAKYHIPATGLVARQITQADFINADYIICMDSMNYKNLLRLAGPEYQAKVHPVFELIPGKEMRDIPDPWYTHRFQDTYDSLALALPTWFNYLTK</sequence>
<dbReference type="CDD" id="cd16343">
    <property type="entry name" value="LMWPTP"/>
    <property type="match status" value="1"/>
</dbReference>
<evidence type="ECO:0000256" key="1">
    <source>
        <dbReference type="ARBA" id="ARBA00013064"/>
    </source>
</evidence>
<dbReference type="EMBL" id="AZFE01000001">
    <property type="protein sequence ID" value="KRL58155.1"/>
    <property type="molecule type" value="Genomic_DNA"/>
</dbReference>
<name>A0A0R1RYC2_9LACO</name>
<dbReference type="Gene3D" id="3.40.50.2300">
    <property type="match status" value="1"/>
</dbReference>
<gene>
    <name evidence="5" type="ORF">FC70_GL000043</name>
</gene>
<dbReference type="EC" id="3.1.3.48" evidence="1"/>
<dbReference type="Pfam" id="PF01451">
    <property type="entry name" value="LMWPc"/>
    <property type="match status" value="1"/>
</dbReference>
<comment type="caution">
    <text evidence="5">The sequence shown here is derived from an EMBL/GenBank/DDBJ whole genome shotgun (WGS) entry which is preliminary data.</text>
</comment>
<dbReference type="STRING" id="1423778.FC70_GL000043"/>
<evidence type="ECO:0000313" key="5">
    <source>
        <dbReference type="EMBL" id="KRL58155.1"/>
    </source>
</evidence>
<dbReference type="Proteomes" id="UP000051697">
    <property type="component" value="Unassembled WGS sequence"/>
</dbReference>
<comment type="catalytic activity">
    <reaction evidence="2">
        <text>O-phospho-L-tyrosyl-[protein] + H2O = L-tyrosyl-[protein] + phosphate</text>
        <dbReference type="Rhea" id="RHEA:10684"/>
        <dbReference type="Rhea" id="RHEA-COMP:10136"/>
        <dbReference type="Rhea" id="RHEA-COMP:20101"/>
        <dbReference type="ChEBI" id="CHEBI:15377"/>
        <dbReference type="ChEBI" id="CHEBI:43474"/>
        <dbReference type="ChEBI" id="CHEBI:46858"/>
        <dbReference type="ChEBI" id="CHEBI:61978"/>
        <dbReference type="EC" id="3.1.3.48"/>
    </reaction>
</comment>
<dbReference type="SMART" id="SM00226">
    <property type="entry name" value="LMWPc"/>
    <property type="match status" value="1"/>
</dbReference>
<dbReference type="InterPro" id="IPR023485">
    <property type="entry name" value="Ptyr_pPase"/>
</dbReference>